<keyword evidence="3" id="KW-0175">Coiled coil</keyword>
<evidence type="ECO:0000313" key="6">
    <source>
        <dbReference type="Proteomes" id="UP001318040"/>
    </source>
</evidence>
<dbReference type="GO" id="GO:0060271">
    <property type="term" value="P:cilium assembly"/>
    <property type="evidence" value="ECO:0007669"/>
    <property type="project" value="UniProtKB-UniRule"/>
</dbReference>
<dbReference type="GO" id="GO:0005930">
    <property type="term" value="C:axoneme"/>
    <property type="evidence" value="ECO:0007669"/>
    <property type="project" value="UniProtKB-SubCell"/>
</dbReference>
<evidence type="ECO:0000256" key="2">
    <source>
        <dbReference type="ARBA" id="ARBA00022490"/>
    </source>
</evidence>
<reference evidence="7" key="1">
    <citation type="submission" date="2025-08" db="UniProtKB">
        <authorList>
            <consortium name="RefSeq"/>
        </authorList>
    </citation>
    <scope>IDENTIFICATION</scope>
    <source>
        <tissue evidence="7">Sperm</tissue>
    </source>
</reference>
<keyword evidence="2" id="KW-0963">Cytoplasm</keyword>
<dbReference type="InterPro" id="IPR048256">
    <property type="entry name" value="Tektin-like"/>
</dbReference>
<evidence type="ECO:0000256" key="1">
    <source>
        <dbReference type="ARBA" id="ARBA00007209"/>
    </source>
</evidence>
<organism evidence="6 7">
    <name type="scientific">Petromyzon marinus</name>
    <name type="common">Sea lamprey</name>
    <dbReference type="NCBI Taxonomy" id="7757"/>
    <lineage>
        <taxon>Eukaryota</taxon>
        <taxon>Metazoa</taxon>
        <taxon>Chordata</taxon>
        <taxon>Craniata</taxon>
        <taxon>Vertebrata</taxon>
        <taxon>Cyclostomata</taxon>
        <taxon>Hyperoartia</taxon>
        <taxon>Petromyzontiformes</taxon>
        <taxon>Petromyzontidae</taxon>
        <taxon>Petromyzon</taxon>
    </lineage>
</organism>
<evidence type="ECO:0000313" key="7">
    <source>
        <dbReference type="RefSeq" id="XP_032828230.1"/>
    </source>
</evidence>
<dbReference type="PANTHER" id="PTHR19960">
    <property type="entry name" value="TEKTIN"/>
    <property type="match status" value="1"/>
</dbReference>
<accession>A0AAJ7XBG7</accession>
<sequence>MESLHADESAPQEAALPRTWFNPGTGSDDLGPGWAVQSAVGLRDAAITLDEWSLLNQTRHAETRTAVELPACARTAASARVAEERAGAHARYAESTRRLGERLAHVHAWTSELEREIHEVTSETELLVEQKRRLERALDATEMPLALCTDNLRARERRPGPELVHDGPHEQLLQEVELISSVQALLRRTLDKVIEQIRLNRDAKQDLETDWSDKREAHAADVASGHLNNQSADAARHAHAASAHEKTLTVSGWEQRAARANVERARRERSVSVRLREVAGLLLSDAARDLRDRNEGVGRALERRAREVNEVKVDLEHQLSKVLEETSAQEKSVKELASALRDLEAPRRVTETRLRLRGTRPSSELCHDPAHESLLEELGEQHARAEALRGALGEAEAALDALGAARAQLQHELANKAASIATERRRCIPPRAGFPSAVRLSGY</sequence>
<gene>
    <name evidence="7" type="primary">LOC116952730</name>
</gene>
<dbReference type="Pfam" id="PF03148">
    <property type="entry name" value="Tektin"/>
    <property type="match status" value="1"/>
</dbReference>
<dbReference type="GO" id="GO:0060294">
    <property type="term" value="P:cilium movement involved in cell motility"/>
    <property type="evidence" value="ECO:0007669"/>
    <property type="project" value="UniProtKB-UniRule"/>
</dbReference>
<dbReference type="GO" id="GO:0015630">
    <property type="term" value="C:microtubule cytoskeleton"/>
    <property type="evidence" value="ECO:0007669"/>
    <property type="project" value="UniProtKB-UniRule"/>
</dbReference>
<dbReference type="AlphaFoldDB" id="A0AAJ7XBG7"/>
<keyword evidence="6" id="KW-1185">Reference proteome</keyword>
<evidence type="ECO:0000256" key="4">
    <source>
        <dbReference type="RuleBase" id="RU367040"/>
    </source>
</evidence>
<dbReference type="Proteomes" id="UP001318040">
    <property type="component" value="Chromosome 48"/>
</dbReference>
<name>A0AAJ7XBG7_PETMA</name>
<protein>
    <recommendedName>
        <fullName evidence="4">Tektin</fullName>
    </recommendedName>
</protein>
<dbReference type="GO" id="GO:0036126">
    <property type="term" value="C:sperm flagellum"/>
    <property type="evidence" value="ECO:0007669"/>
    <property type="project" value="TreeGrafter"/>
</dbReference>
<dbReference type="GO" id="GO:0005634">
    <property type="term" value="C:nucleus"/>
    <property type="evidence" value="ECO:0007669"/>
    <property type="project" value="TreeGrafter"/>
</dbReference>
<feature type="region of interest" description="Disordered" evidence="5">
    <location>
        <begin position="1"/>
        <end position="24"/>
    </location>
</feature>
<dbReference type="PRINTS" id="PR00511">
    <property type="entry name" value="TEKTIN"/>
</dbReference>
<dbReference type="RefSeq" id="XP_032828230.1">
    <property type="nucleotide sequence ID" value="XM_032972339.1"/>
</dbReference>
<evidence type="ECO:0000256" key="3">
    <source>
        <dbReference type="ARBA" id="ARBA00023054"/>
    </source>
</evidence>
<dbReference type="InterPro" id="IPR000435">
    <property type="entry name" value="Tektins"/>
</dbReference>
<comment type="subcellular location">
    <subcellularLocation>
        <location evidence="4">Cytoplasm</location>
        <location evidence="4">Cytoskeleton</location>
        <location evidence="4">Cilium axoneme</location>
    </subcellularLocation>
</comment>
<keyword evidence="4" id="KW-0282">Flagellum</keyword>
<comment type="similarity">
    <text evidence="1 4">Belongs to the tektin family.</text>
</comment>
<proteinExistence type="inferred from homology"/>
<dbReference type="PANTHER" id="PTHR19960:SF12">
    <property type="entry name" value="TEKTIN-4"/>
    <property type="match status" value="1"/>
</dbReference>
<dbReference type="KEGG" id="pmrn:116952730"/>
<evidence type="ECO:0000256" key="5">
    <source>
        <dbReference type="SAM" id="MobiDB-lite"/>
    </source>
</evidence>
<keyword evidence="4" id="KW-0969">Cilium</keyword>
<keyword evidence="4" id="KW-0966">Cell projection</keyword>